<dbReference type="InterPro" id="IPR006574">
    <property type="entry name" value="PRY"/>
</dbReference>
<protein>
    <recommendedName>
        <fullName evidence="9">B30.2/SPRY domain-containing protein</fullName>
    </recommendedName>
</protein>
<dbReference type="SMART" id="SM00184">
    <property type="entry name" value="RING"/>
    <property type="match status" value="1"/>
</dbReference>
<dbReference type="SMART" id="SM00449">
    <property type="entry name" value="SPRY"/>
    <property type="match status" value="1"/>
</dbReference>
<evidence type="ECO:0000256" key="4">
    <source>
        <dbReference type="PROSITE-ProRule" id="PRU00175"/>
    </source>
</evidence>
<dbReference type="InterPro" id="IPR013320">
    <property type="entry name" value="ConA-like_dom_sf"/>
</dbReference>
<dbReference type="Pfam" id="PF00622">
    <property type="entry name" value="SPRY"/>
    <property type="match status" value="1"/>
</dbReference>
<accession>A0A4W6FF88</accession>
<dbReference type="Ensembl" id="ENSLCAT00010050848.1">
    <property type="protein sequence ID" value="ENSLCAP00010049602.1"/>
    <property type="gene ID" value="ENSLCAG00010023087.1"/>
</dbReference>
<dbReference type="InterPro" id="IPR003879">
    <property type="entry name" value="Butyrophylin_SPRY"/>
</dbReference>
<evidence type="ECO:0000256" key="1">
    <source>
        <dbReference type="ARBA" id="ARBA00022723"/>
    </source>
</evidence>
<dbReference type="PANTHER" id="PTHR24103">
    <property type="entry name" value="E3 UBIQUITIN-PROTEIN LIGASE TRIM"/>
    <property type="match status" value="1"/>
</dbReference>
<dbReference type="CDD" id="cd12893">
    <property type="entry name" value="SPRY_PRY_TRIM35"/>
    <property type="match status" value="1"/>
</dbReference>
<keyword evidence="3" id="KW-0862">Zinc</keyword>
<proteinExistence type="predicted"/>
<dbReference type="InterPro" id="IPR013083">
    <property type="entry name" value="Znf_RING/FYVE/PHD"/>
</dbReference>
<dbReference type="GO" id="GO:0008270">
    <property type="term" value="F:zinc ion binding"/>
    <property type="evidence" value="ECO:0007669"/>
    <property type="project" value="UniProtKB-KW"/>
</dbReference>
<reference evidence="8" key="1">
    <citation type="submission" date="2015-09" db="EMBL/GenBank/DDBJ databases">
        <authorList>
            <person name="Sai Rama Sridatta P."/>
        </authorList>
    </citation>
    <scope>NUCLEOTIDE SEQUENCE [LARGE SCALE GENOMIC DNA]</scope>
</reference>
<dbReference type="InterPro" id="IPR001870">
    <property type="entry name" value="B30.2/SPRY"/>
</dbReference>
<dbReference type="PROSITE" id="PS00518">
    <property type="entry name" value="ZF_RING_1"/>
    <property type="match status" value="1"/>
</dbReference>
<evidence type="ECO:0000259" key="5">
    <source>
        <dbReference type="PROSITE" id="PS50089"/>
    </source>
</evidence>
<dbReference type="AlphaFoldDB" id="A0A4W6FF88"/>
<dbReference type="InterPro" id="IPR043136">
    <property type="entry name" value="B30.2/SPRY_sf"/>
</dbReference>
<dbReference type="PRINTS" id="PR01407">
    <property type="entry name" value="BUTYPHLNCDUF"/>
</dbReference>
<feature type="domain" description="B30.2/SPRY" evidence="6">
    <location>
        <begin position="124"/>
        <end position="311"/>
    </location>
</feature>
<evidence type="ECO:0000313" key="8">
    <source>
        <dbReference type="Proteomes" id="UP000314980"/>
    </source>
</evidence>
<dbReference type="InterPro" id="IPR050143">
    <property type="entry name" value="TRIM/RBCC"/>
</dbReference>
<dbReference type="SUPFAM" id="SSF49899">
    <property type="entry name" value="Concanavalin A-like lectins/glucanases"/>
    <property type="match status" value="1"/>
</dbReference>
<dbReference type="GeneTree" id="ENSGT00970000193381"/>
<dbReference type="InterPro" id="IPR003877">
    <property type="entry name" value="SPRY_dom"/>
</dbReference>
<keyword evidence="2 4" id="KW-0863">Zinc-finger</keyword>
<dbReference type="Pfam" id="PF13765">
    <property type="entry name" value="PRY"/>
    <property type="match status" value="1"/>
</dbReference>
<reference evidence="7" key="2">
    <citation type="submission" date="2025-08" db="UniProtKB">
        <authorList>
            <consortium name="Ensembl"/>
        </authorList>
    </citation>
    <scope>IDENTIFICATION</scope>
</reference>
<dbReference type="Proteomes" id="UP000314980">
    <property type="component" value="Unassembled WGS sequence"/>
</dbReference>
<dbReference type="PROSITE" id="PS50089">
    <property type="entry name" value="ZF_RING_2"/>
    <property type="match status" value="1"/>
</dbReference>
<dbReference type="InterPro" id="IPR027370">
    <property type="entry name" value="Znf-RING_euk"/>
</dbReference>
<evidence type="ECO:0000256" key="2">
    <source>
        <dbReference type="ARBA" id="ARBA00022771"/>
    </source>
</evidence>
<dbReference type="InterPro" id="IPR001841">
    <property type="entry name" value="Znf_RING"/>
</dbReference>
<dbReference type="SUPFAM" id="SSF57850">
    <property type="entry name" value="RING/U-box"/>
    <property type="match status" value="1"/>
</dbReference>
<evidence type="ECO:0000256" key="3">
    <source>
        <dbReference type="ARBA" id="ARBA00022833"/>
    </source>
</evidence>
<keyword evidence="8" id="KW-1185">Reference proteome</keyword>
<keyword evidence="1" id="KW-0479">Metal-binding</keyword>
<evidence type="ECO:0008006" key="9">
    <source>
        <dbReference type="Google" id="ProtNLM"/>
    </source>
</evidence>
<evidence type="ECO:0000313" key="7">
    <source>
        <dbReference type="Ensembl" id="ENSLCAP00010049602.1"/>
    </source>
</evidence>
<reference evidence="7" key="3">
    <citation type="submission" date="2025-09" db="UniProtKB">
        <authorList>
            <consortium name="Ensembl"/>
        </authorList>
    </citation>
    <scope>IDENTIFICATION</scope>
</reference>
<feature type="domain" description="RING-type" evidence="5">
    <location>
        <begin position="46"/>
        <end position="86"/>
    </location>
</feature>
<dbReference type="Gene3D" id="2.60.120.920">
    <property type="match status" value="1"/>
</dbReference>
<organism evidence="7 8">
    <name type="scientific">Lates calcarifer</name>
    <name type="common">Barramundi</name>
    <name type="synonym">Holocentrus calcarifer</name>
    <dbReference type="NCBI Taxonomy" id="8187"/>
    <lineage>
        <taxon>Eukaryota</taxon>
        <taxon>Metazoa</taxon>
        <taxon>Chordata</taxon>
        <taxon>Craniata</taxon>
        <taxon>Vertebrata</taxon>
        <taxon>Euteleostomi</taxon>
        <taxon>Actinopterygii</taxon>
        <taxon>Neopterygii</taxon>
        <taxon>Teleostei</taxon>
        <taxon>Neoteleostei</taxon>
        <taxon>Acanthomorphata</taxon>
        <taxon>Carangaria</taxon>
        <taxon>Carangaria incertae sedis</taxon>
        <taxon>Centropomidae</taxon>
        <taxon>Lates</taxon>
    </lineage>
</organism>
<dbReference type="InterPro" id="IPR017907">
    <property type="entry name" value="Znf_RING_CS"/>
</dbReference>
<dbReference type="Gene3D" id="3.30.40.10">
    <property type="entry name" value="Zinc/RING finger domain, C3HC4 (zinc finger)"/>
    <property type="match status" value="1"/>
</dbReference>
<name>A0A4W6FF88_LATCA</name>
<dbReference type="Pfam" id="PF13445">
    <property type="entry name" value="zf-RING_UBOX"/>
    <property type="match status" value="1"/>
</dbReference>
<dbReference type="SMART" id="SM00589">
    <property type="entry name" value="PRY"/>
    <property type="match status" value="1"/>
</dbReference>
<dbReference type="PROSITE" id="PS50188">
    <property type="entry name" value="B302_SPRY"/>
    <property type="match status" value="1"/>
</dbReference>
<evidence type="ECO:0000259" key="6">
    <source>
        <dbReference type="PROSITE" id="PS50188"/>
    </source>
</evidence>
<sequence length="314" mass="35333">MSFCLFFPLRLFKKNLELFEPSVLPGVFSALLREKMSSRSEEDLSCPVCHDIFKDPVLLSCSHSFCRDCLQSWWREKQTQDCAVSEDVSFLLNYKAAVKRVQQRPLLEDPQLVSGALIDVAKHLGNLTFNIWNKMEEMVSYTPVILDPNSAHPDLVLSEDLTSVRCGEKQKLPDNPERIVNFTSVLGSEGFDSGTHSWDVDVGDSTGWSVGVAAESVQRKGNIQSGIWSIGLANGESLSPSVQPVVLQVKKLQRIKLELDWKTGKLSFTDLNMDAHIHTFTHTFTEKLFPYISNRDEFPIKILPDVDKEDTAAL</sequence>
<dbReference type="InParanoid" id="A0A4W6FF88"/>